<protein>
    <recommendedName>
        <fullName evidence="2">BTB domain-containing protein</fullName>
    </recommendedName>
</protein>
<dbReference type="Pfam" id="PF00651">
    <property type="entry name" value="BTB"/>
    <property type="match status" value="1"/>
</dbReference>
<dbReference type="InterPro" id="IPR000210">
    <property type="entry name" value="BTB/POZ_dom"/>
</dbReference>
<dbReference type="EMBL" id="JARGDH010000004">
    <property type="protein sequence ID" value="KAL0270007.1"/>
    <property type="molecule type" value="Genomic_DNA"/>
</dbReference>
<sequence>MGSVFGKYVGNVTPGLLKNLGNRKRKYSQDNDSDIEGNGEVESAIYPPKRRKVKKKLLSTPQYIYQALFKEGSDSDITLVALGKEWKLHKIYLCQSPYFASMFSGSWKETNENIVHIKIVDPKITLESLYTVLGSLYFNELNLESGQLVSVLATAALFQLDSMSERCAEVMIETLDMDVVLYYYDAALEYGVSSLKEAACNWLLANLLTYVRGYPEVLSMISVDLMTTLVSSPNLFVVQTESSVYFMLQTWLYYILNPNEKKRGNNQQVLERSSEYFQSIYKGTEFLLTEEGKKYAPPFKALRFQHLINLLDDMNRIRSDHIVPDEWMRDAIITAWSSLLKFDHGVDRGPRQYTEAEISNNGLRCGRILHDDGEHVWRWMGFYGGLDLVWTCKNHSVMVRRNHRGNDGSILSMANRRYIACRITIAKLNNQRQMEYIEKSAVQILQFSKHDEVVVMNFKADITFPVYLLGELVFSSSE</sequence>
<dbReference type="PANTHER" id="PTHR23231">
    <property type="entry name" value="GERM CELL-LESS PROTEIN"/>
    <property type="match status" value="1"/>
</dbReference>
<feature type="domain" description="BTB" evidence="2">
    <location>
        <begin position="75"/>
        <end position="145"/>
    </location>
</feature>
<keyword evidence="1" id="KW-0217">Developmental protein</keyword>
<dbReference type="AlphaFoldDB" id="A0AAW2HKD6"/>
<dbReference type="InterPro" id="IPR011333">
    <property type="entry name" value="SKP1/BTB/POZ_sf"/>
</dbReference>
<dbReference type="PANTHER" id="PTHR23231:SF17">
    <property type="entry name" value="BTB DOMAIN-CONTAINING PROTEIN"/>
    <property type="match status" value="1"/>
</dbReference>
<dbReference type="GO" id="GO:0007281">
    <property type="term" value="P:germ cell development"/>
    <property type="evidence" value="ECO:0007669"/>
    <property type="project" value="InterPro"/>
</dbReference>
<name>A0AAW2HKD6_9NEOP</name>
<dbReference type="Gene3D" id="3.30.710.10">
    <property type="entry name" value="Potassium Channel Kv1.1, Chain A"/>
    <property type="match status" value="1"/>
</dbReference>
<dbReference type="PROSITE" id="PS50097">
    <property type="entry name" value="BTB"/>
    <property type="match status" value="1"/>
</dbReference>
<dbReference type="CDD" id="cd18305">
    <property type="entry name" value="BTB_POZ_GCL"/>
    <property type="match status" value="1"/>
</dbReference>
<gene>
    <name evidence="3" type="ORF">PYX00_007557</name>
</gene>
<reference evidence="3" key="1">
    <citation type="journal article" date="2024" name="Gigascience">
        <title>Chromosome-level genome of the poultry shaft louse Menopon gallinae provides insight into the host-switching and adaptive evolution of parasitic lice.</title>
        <authorList>
            <person name="Xu Y."/>
            <person name="Ma L."/>
            <person name="Liu S."/>
            <person name="Liang Y."/>
            <person name="Liu Q."/>
            <person name="He Z."/>
            <person name="Tian L."/>
            <person name="Duan Y."/>
            <person name="Cai W."/>
            <person name="Li H."/>
            <person name="Song F."/>
        </authorList>
    </citation>
    <scope>NUCLEOTIDE SEQUENCE</scope>
    <source>
        <strain evidence="3">Cailab_2023a</strain>
    </source>
</reference>
<dbReference type="SMART" id="SM00225">
    <property type="entry name" value="BTB"/>
    <property type="match status" value="1"/>
</dbReference>
<evidence type="ECO:0000313" key="3">
    <source>
        <dbReference type="EMBL" id="KAL0270007.1"/>
    </source>
</evidence>
<comment type="caution">
    <text evidence="3">The sequence shown here is derived from an EMBL/GenBank/DDBJ whole genome shotgun (WGS) entry which is preliminary data.</text>
</comment>
<evidence type="ECO:0000256" key="1">
    <source>
        <dbReference type="ARBA" id="ARBA00022473"/>
    </source>
</evidence>
<dbReference type="SUPFAM" id="SSF54695">
    <property type="entry name" value="POZ domain"/>
    <property type="match status" value="1"/>
</dbReference>
<evidence type="ECO:0000259" key="2">
    <source>
        <dbReference type="PROSITE" id="PS50097"/>
    </source>
</evidence>
<accession>A0AAW2HKD6</accession>
<organism evidence="3">
    <name type="scientific">Menopon gallinae</name>
    <name type="common">poultry shaft louse</name>
    <dbReference type="NCBI Taxonomy" id="328185"/>
    <lineage>
        <taxon>Eukaryota</taxon>
        <taxon>Metazoa</taxon>
        <taxon>Ecdysozoa</taxon>
        <taxon>Arthropoda</taxon>
        <taxon>Hexapoda</taxon>
        <taxon>Insecta</taxon>
        <taxon>Pterygota</taxon>
        <taxon>Neoptera</taxon>
        <taxon>Paraneoptera</taxon>
        <taxon>Psocodea</taxon>
        <taxon>Troctomorpha</taxon>
        <taxon>Phthiraptera</taxon>
        <taxon>Amblycera</taxon>
        <taxon>Menoponidae</taxon>
        <taxon>Menopon</taxon>
    </lineage>
</organism>
<dbReference type="InterPro" id="IPR043380">
    <property type="entry name" value="Gcl-like"/>
</dbReference>
<proteinExistence type="predicted"/>